<proteinExistence type="predicted"/>
<evidence type="ECO:0000259" key="6">
    <source>
        <dbReference type="Pfam" id="PF20703"/>
    </source>
</evidence>
<gene>
    <name evidence="7" type="ORF">BECKFW1821B_GA0114236_12221</name>
</gene>
<dbReference type="InterPro" id="IPR049052">
    <property type="entry name" value="nSTAND1"/>
</dbReference>
<dbReference type="AlphaFoldDB" id="A0A450TSJ3"/>
<name>A0A450TSJ3_9GAMM</name>
<feature type="repeat" description="WD" evidence="3">
    <location>
        <begin position="424"/>
        <end position="465"/>
    </location>
</feature>
<dbReference type="SUPFAM" id="SSF50978">
    <property type="entry name" value="WD40 repeat-like"/>
    <property type="match status" value="1"/>
</dbReference>
<dbReference type="EMBL" id="CAADFD010000222">
    <property type="protein sequence ID" value="VFJ71449.1"/>
    <property type="molecule type" value="Genomic_DNA"/>
</dbReference>
<dbReference type="PANTHER" id="PTHR22847:SF637">
    <property type="entry name" value="WD REPEAT DOMAIN 5B"/>
    <property type="match status" value="1"/>
</dbReference>
<dbReference type="Gene3D" id="2.130.10.10">
    <property type="entry name" value="YVTN repeat-like/Quinoprotein amine dehydrogenase"/>
    <property type="match status" value="1"/>
</dbReference>
<keyword evidence="5" id="KW-1133">Transmembrane helix</keyword>
<keyword evidence="2" id="KW-0677">Repeat</keyword>
<dbReference type="InterPro" id="IPR001680">
    <property type="entry name" value="WD40_rpt"/>
</dbReference>
<dbReference type="PROSITE" id="PS50294">
    <property type="entry name" value="WD_REPEATS_REGION"/>
    <property type="match status" value="1"/>
</dbReference>
<keyword evidence="5" id="KW-0812">Transmembrane</keyword>
<dbReference type="InterPro" id="IPR015943">
    <property type="entry name" value="WD40/YVTN_repeat-like_dom_sf"/>
</dbReference>
<dbReference type="PROSITE" id="PS50082">
    <property type="entry name" value="WD_REPEATS_2"/>
    <property type="match status" value="1"/>
</dbReference>
<evidence type="ECO:0000256" key="2">
    <source>
        <dbReference type="ARBA" id="ARBA00022737"/>
    </source>
</evidence>
<feature type="transmembrane region" description="Helical" evidence="5">
    <location>
        <begin position="335"/>
        <end position="355"/>
    </location>
</feature>
<reference evidence="7" key="1">
    <citation type="submission" date="2019-02" db="EMBL/GenBank/DDBJ databases">
        <authorList>
            <person name="Gruber-Vodicka R. H."/>
            <person name="Seah K. B. B."/>
        </authorList>
    </citation>
    <scope>NUCLEOTIDE SEQUENCE</scope>
    <source>
        <strain evidence="7">BECK_BZ106</strain>
    </source>
</reference>
<feature type="region of interest" description="Disordered" evidence="4">
    <location>
        <begin position="297"/>
        <end position="319"/>
    </location>
</feature>
<dbReference type="InterPro" id="IPR036322">
    <property type="entry name" value="WD40_repeat_dom_sf"/>
</dbReference>
<dbReference type="Pfam" id="PF00400">
    <property type="entry name" value="WD40"/>
    <property type="match status" value="2"/>
</dbReference>
<dbReference type="PANTHER" id="PTHR22847">
    <property type="entry name" value="WD40 REPEAT PROTEIN"/>
    <property type="match status" value="1"/>
</dbReference>
<sequence length="577" mass="65857">MERPILLIAIRSDSYEQLQSGPHFKDIPQYLFSLPPMAREQYKDVIEGPAARQTAAGKKLWVDPELTQQLIEDAEGTDALPLLAFTLERLLKDYGSDGDLLLSEYQDLGGIEGSIDKAIKAAFANPNAEPAIPADGNQRNSLLRRGFLPWLALIDPDTDERKRRVARWQEIPADARPLIERLIAQRLLIRDRRRLDDGEEAVVVEVAHEALLRQWPLLSRWLDEDADALKSIHAAKQAATQWSKNDRNPEWLTHRGERRREVEELLQRPDLDRLLGDQGRGYVRACRQRDDFDAAEIEKREREKRESEQRAMEAEKKRAEEQAEAARGLTRRTGVGAVIAVVLMLVAGALAWWAIQQERAAQRSLANNYWTNGRNAEKGNNPITAAHFFVRATEKYRDKTAIESGLLKLRTVQMNRNLIALDAILGHDHVVRGAAFSKDETRILTWSRDKTARLWRAEDGAELSRMGHDDVVGAAFSKDETRILTWSRNNTARLWDVGADYDFPLEYLALRVEVLTGTTMDRIGNVEFLKPEEWKAKKKEYDRIAREHAATCRYPEANRYLKRKREAAARALEGSSP</sequence>
<evidence type="ECO:0000256" key="1">
    <source>
        <dbReference type="ARBA" id="ARBA00022574"/>
    </source>
</evidence>
<protein>
    <recommendedName>
        <fullName evidence="6">Novel STAND NTPase 1 domain-containing protein</fullName>
    </recommendedName>
</protein>
<organism evidence="7">
    <name type="scientific">Candidatus Kentrum sp. FW</name>
    <dbReference type="NCBI Taxonomy" id="2126338"/>
    <lineage>
        <taxon>Bacteria</taxon>
        <taxon>Pseudomonadati</taxon>
        <taxon>Pseudomonadota</taxon>
        <taxon>Gammaproteobacteria</taxon>
        <taxon>Candidatus Kentrum</taxon>
    </lineage>
</organism>
<dbReference type="SMART" id="SM00320">
    <property type="entry name" value="WD40"/>
    <property type="match status" value="2"/>
</dbReference>
<feature type="domain" description="Novel STAND NTPase 1" evidence="6">
    <location>
        <begin position="6"/>
        <end position="249"/>
    </location>
</feature>
<dbReference type="Pfam" id="PF20703">
    <property type="entry name" value="nSTAND1"/>
    <property type="match status" value="1"/>
</dbReference>
<accession>A0A450TSJ3</accession>
<evidence type="ECO:0000256" key="3">
    <source>
        <dbReference type="PROSITE-ProRule" id="PRU00221"/>
    </source>
</evidence>
<evidence type="ECO:0000313" key="7">
    <source>
        <dbReference type="EMBL" id="VFJ71449.1"/>
    </source>
</evidence>
<evidence type="ECO:0000256" key="5">
    <source>
        <dbReference type="SAM" id="Phobius"/>
    </source>
</evidence>
<keyword evidence="5" id="KW-0472">Membrane</keyword>
<keyword evidence="1 3" id="KW-0853">WD repeat</keyword>
<evidence type="ECO:0000256" key="4">
    <source>
        <dbReference type="SAM" id="MobiDB-lite"/>
    </source>
</evidence>